<name>A0A6G1G1Z2_9PEZI</name>
<reference evidence="4" key="2">
    <citation type="submission" date="2020-04" db="EMBL/GenBank/DDBJ databases">
        <authorList>
            <consortium name="NCBI Genome Project"/>
        </authorList>
    </citation>
    <scope>NUCLEOTIDE SEQUENCE</scope>
    <source>
        <strain evidence="4">CBS 781.70</strain>
    </source>
</reference>
<keyword evidence="3" id="KW-1185">Reference proteome</keyword>
<accession>A0A6G1G1Z2</accession>
<dbReference type="Proteomes" id="UP000504638">
    <property type="component" value="Unplaced"/>
</dbReference>
<reference evidence="4" key="3">
    <citation type="submission" date="2025-04" db="UniProtKB">
        <authorList>
            <consortium name="RefSeq"/>
        </authorList>
    </citation>
    <scope>IDENTIFICATION</scope>
    <source>
        <strain evidence="4">CBS 781.70</strain>
    </source>
</reference>
<sequence>MVGLGLHSGLAVLVRVLGAKCSLSRLGSSKSTGYFMTCGGDRISKASCQASGGRGLGYNTGASDNMKPGIVNNTGRNELISCLAFR</sequence>
<evidence type="ECO:0000313" key="4">
    <source>
        <dbReference type="RefSeq" id="XP_033533758.1"/>
    </source>
</evidence>
<gene>
    <name evidence="2 4" type="ORF">P152DRAFT_46997</name>
</gene>
<keyword evidence="1" id="KW-0732">Signal</keyword>
<feature type="chain" id="PRO_5044631772" evidence="1">
    <location>
        <begin position="19"/>
        <end position="86"/>
    </location>
</feature>
<dbReference type="AlphaFoldDB" id="A0A6G1G1Z2"/>
<protein>
    <submittedName>
        <fullName evidence="2 4">Uncharacterized protein</fullName>
    </submittedName>
</protein>
<evidence type="ECO:0000313" key="2">
    <source>
        <dbReference type="EMBL" id="KAF1812127.1"/>
    </source>
</evidence>
<organism evidence="2">
    <name type="scientific">Eremomyces bilateralis CBS 781.70</name>
    <dbReference type="NCBI Taxonomy" id="1392243"/>
    <lineage>
        <taxon>Eukaryota</taxon>
        <taxon>Fungi</taxon>
        <taxon>Dikarya</taxon>
        <taxon>Ascomycota</taxon>
        <taxon>Pezizomycotina</taxon>
        <taxon>Dothideomycetes</taxon>
        <taxon>Dothideomycetes incertae sedis</taxon>
        <taxon>Eremomycetales</taxon>
        <taxon>Eremomycetaceae</taxon>
        <taxon>Eremomyces</taxon>
    </lineage>
</organism>
<dbReference type="EMBL" id="ML975159">
    <property type="protein sequence ID" value="KAF1812127.1"/>
    <property type="molecule type" value="Genomic_DNA"/>
</dbReference>
<evidence type="ECO:0000313" key="3">
    <source>
        <dbReference type="Proteomes" id="UP000504638"/>
    </source>
</evidence>
<proteinExistence type="predicted"/>
<feature type="signal peptide" evidence="1">
    <location>
        <begin position="1"/>
        <end position="18"/>
    </location>
</feature>
<dbReference type="GeneID" id="54421501"/>
<dbReference type="RefSeq" id="XP_033533758.1">
    <property type="nucleotide sequence ID" value="XM_033680931.1"/>
</dbReference>
<evidence type="ECO:0000256" key="1">
    <source>
        <dbReference type="SAM" id="SignalP"/>
    </source>
</evidence>
<reference evidence="2 4" key="1">
    <citation type="submission" date="2020-01" db="EMBL/GenBank/DDBJ databases">
        <authorList>
            <consortium name="DOE Joint Genome Institute"/>
            <person name="Haridas S."/>
            <person name="Albert R."/>
            <person name="Binder M."/>
            <person name="Bloem J."/>
            <person name="Labutti K."/>
            <person name="Salamov A."/>
            <person name="Andreopoulos B."/>
            <person name="Baker S.E."/>
            <person name="Barry K."/>
            <person name="Bills G."/>
            <person name="Bluhm B.H."/>
            <person name="Cannon C."/>
            <person name="Castanera R."/>
            <person name="Culley D.E."/>
            <person name="Daum C."/>
            <person name="Ezra D."/>
            <person name="Gonzalez J.B."/>
            <person name="Henrissat B."/>
            <person name="Kuo A."/>
            <person name="Liang C."/>
            <person name="Lipzen A."/>
            <person name="Lutzoni F."/>
            <person name="Magnuson J."/>
            <person name="Mondo S."/>
            <person name="Nolan M."/>
            <person name="Ohm R."/>
            <person name="Pangilinan J."/>
            <person name="Park H.-J."/>
            <person name="Ramirez L."/>
            <person name="Alfaro M."/>
            <person name="Sun H."/>
            <person name="Tritt A."/>
            <person name="Yoshinaga Y."/>
            <person name="Zwiers L.-H."/>
            <person name="Turgeon B.G."/>
            <person name="Goodwin S.B."/>
            <person name="Spatafora J.W."/>
            <person name="Crous P.W."/>
            <person name="Grigoriev I.V."/>
        </authorList>
    </citation>
    <scope>NUCLEOTIDE SEQUENCE</scope>
    <source>
        <strain evidence="2 4">CBS 781.70</strain>
    </source>
</reference>